<evidence type="ECO:0000313" key="1">
    <source>
        <dbReference type="EMBL" id="VDD95873.1"/>
    </source>
</evidence>
<dbReference type="Gene3D" id="3.90.550.10">
    <property type="entry name" value="Spore Coat Polysaccharide Biosynthesis Protein SpsA, Chain A"/>
    <property type="match status" value="1"/>
</dbReference>
<accession>A0A0N4VKC8</accession>
<reference evidence="1 2" key="2">
    <citation type="submission" date="2018-10" db="EMBL/GenBank/DDBJ databases">
        <authorList>
            <consortium name="Pathogen Informatics"/>
        </authorList>
    </citation>
    <scope>NUCLEOTIDE SEQUENCE [LARGE SCALE GENOMIC DNA]</scope>
</reference>
<sequence length="251" mass="29831">MLVLDADTSVVNPNHCIEEYIDPRVDIVFYERFFNWEIASGNYLVRNTQFAKDFLLRWANYGRNAIDYLWWSGSDNGALHMVFLETILPSDSQEVKNCRNLWLKARAYDTYVPFVVCVRFYLGATRIWPQRLKLLRRAHGFCRDWYNTGGLWTERDFLIHGWKSQTVRDNDWASPFYKDIELSRCGNNYDGWPWKPDKKVKIEEIRHLIELAENRSARTFPKNHLVIPFLDQPDIAQCYPNCDINERFSSN</sequence>
<proteinExistence type="predicted"/>
<dbReference type="EMBL" id="UXUI01011011">
    <property type="protein sequence ID" value="VDD95873.1"/>
    <property type="molecule type" value="Genomic_DNA"/>
</dbReference>
<evidence type="ECO:0000313" key="3">
    <source>
        <dbReference type="WBParaSite" id="EVEC_0001131601-mRNA-1"/>
    </source>
</evidence>
<reference evidence="3" key="1">
    <citation type="submission" date="2017-02" db="UniProtKB">
        <authorList>
            <consortium name="WormBaseParasite"/>
        </authorList>
    </citation>
    <scope>IDENTIFICATION</scope>
</reference>
<dbReference type="STRING" id="51028.A0A0N4VKC8"/>
<dbReference type="PANTHER" id="PTHR31562">
    <property type="entry name" value="PROTEIN CBG18972"/>
    <property type="match status" value="1"/>
</dbReference>
<name>A0A0N4VKC8_ENTVE</name>
<gene>
    <name evidence="1" type="ORF">EVEC_LOCUS10624</name>
</gene>
<dbReference type="InterPro" id="IPR004988">
    <property type="entry name" value="DUF273"/>
</dbReference>
<dbReference type="Pfam" id="PF03314">
    <property type="entry name" value="DUF273"/>
    <property type="match status" value="1"/>
</dbReference>
<evidence type="ECO:0000313" key="2">
    <source>
        <dbReference type="Proteomes" id="UP000274131"/>
    </source>
</evidence>
<dbReference type="Proteomes" id="UP000274131">
    <property type="component" value="Unassembled WGS sequence"/>
</dbReference>
<organism evidence="3">
    <name type="scientific">Enterobius vermicularis</name>
    <name type="common">Human pinworm</name>
    <dbReference type="NCBI Taxonomy" id="51028"/>
    <lineage>
        <taxon>Eukaryota</taxon>
        <taxon>Metazoa</taxon>
        <taxon>Ecdysozoa</taxon>
        <taxon>Nematoda</taxon>
        <taxon>Chromadorea</taxon>
        <taxon>Rhabditida</taxon>
        <taxon>Spirurina</taxon>
        <taxon>Oxyuridomorpha</taxon>
        <taxon>Oxyuroidea</taxon>
        <taxon>Oxyuridae</taxon>
        <taxon>Enterobius</taxon>
    </lineage>
</organism>
<dbReference type="AlphaFoldDB" id="A0A0N4VKC8"/>
<keyword evidence="2" id="KW-1185">Reference proteome</keyword>
<dbReference type="OrthoDB" id="407658at2759"/>
<dbReference type="InterPro" id="IPR029044">
    <property type="entry name" value="Nucleotide-diphossugar_trans"/>
</dbReference>
<dbReference type="WBParaSite" id="EVEC_0001131601-mRNA-1">
    <property type="protein sequence ID" value="EVEC_0001131601-mRNA-1"/>
    <property type="gene ID" value="EVEC_0001131601"/>
</dbReference>
<protein>
    <submittedName>
        <fullName evidence="3">Glycosyltransferase</fullName>
    </submittedName>
</protein>
<dbReference type="PANTHER" id="PTHR31562:SF8">
    <property type="entry name" value="ALPHA-1,6-MANNOSYLTRANSFERASE"/>
    <property type="match status" value="1"/>
</dbReference>